<keyword evidence="3" id="KW-1185">Reference proteome</keyword>
<name>A0ABV9M8W4_9BACL</name>
<organism evidence="2 3">
    <name type="scientific">Planococcus dechangensis</name>
    <dbReference type="NCBI Taxonomy" id="1176255"/>
    <lineage>
        <taxon>Bacteria</taxon>
        <taxon>Bacillati</taxon>
        <taxon>Bacillota</taxon>
        <taxon>Bacilli</taxon>
        <taxon>Bacillales</taxon>
        <taxon>Caryophanaceae</taxon>
        <taxon>Planococcus</taxon>
    </lineage>
</organism>
<keyword evidence="1" id="KW-0175">Coiled coil</keyword>
<dbReference type="EMBL" id="JBHSGL010000005">
    <property type="protein sequence ID" value="MFC4712257.1"/>
    <property type="molecule type" value="Genomic_DNA"/>
</dbReference>
<gene>
    <name evidence="2" type="ORF">ACFO5U_05295</name>
</gene>
<accession>A0ABV9M8W4</accession>
<proteinExistence type="predicted"/>
<evidence type="ECO:0000256" key="1">
    <source>
        <dbReference type="SAM" id="Coils"/>
    </source>
</evidence>
<evidence type="ECO:0000313" key="3">
    <source>
        <dbReference type="Proteomes" id="UP001595932"/>
    </source>
</evidence>
<protein>
    <submittedName>
        <fullName evidence="2">Uncharacterized protein</fullName>
    </submittedName>
</protein>
<feature type="coiled-coil region" evidence="1">
    <location>
        <begin position="21"/>
        <end position="87"/>
    </location>
</feature>
<dbReference type="RefSeq" id="WP_377277332.1">
    <property type="nucleotide sequence ID" value="NZ_JBHSGL010000005.1"/>
</dbReference>
<evidence type="ECO:0000313" key="2">
    <source>
        <dbReference type="EMBL" id="MFC4712257.1"/>
    </source>
</evidence>
<dbReference type="Proteomes" id="UP001595932">
    <property type="component" value="Unassembled WGS sequence"/>
</dbReference>
<comment type="caution">
    <text evidence="2">The sequence shown here is derived from an EMBL/GenBank/DDBJ whole genome shotgun (WGS) entry which is preliminary data.</text>
</comment>
<reference evidence="3" key="1">
    <citation type="journal article" date="2019" name="Int. J. Syst. Evol. Microbiol.">
        <title>The Global Catalogue of Microorganisms (GCM) 10K type strain sequencing project: providing services to taxonomists for standard genome sequencing and annotation.</title>
        <authorList>
            <consortium name="The Broad Institute Genomics Platform"/>
            <consortium name="The Broad Institute Genome Sequencing Center for Infectious Disease"/>
            <person name="Wu L."/>
            <person name="Ma J."/>
        </authorList>
    </citation>
    <scope>NUCLEOTIDE SEQUENCE [LARGE SCALE GENOMIC DNA]</scope>
    <source>
        <strain evidence="3">CGMCC 1.12151</strain>
    </source>
</reference>
<sequence>MPILPLEYVIRPPECEYEQIKQKLLNRIDSLEENNAELKVKIHKEILRGDQWRDEKLALQKESDQTISHLKQEIQRLQKALEHHVGDEDLVFALSEKLGSVGRRL</sequence>